<gene>
    <name evidence="1" type="ORF">GCM10009749_08380</name>
</gene>
<protein>
    <recommendedName>
        <fullName evidence="3">DUF559 domain-containing protein</fullName>
    </recommendedName>
</protein>
<evidence type="ECO:0008006" key="3">
    <source>
        <dbReference type="Google" id="ProtNLM"/>
    </source>
</evidence>
<reference evidence="2" key="1">
    <citation type="journal article" date="2019" name="Int. J. Syst. Evol. Microbiol.">
        <title>The Global Catalogue of Microorganisms (GCM) 10K type strain sequencing project: providing services to taxonomists for standard genome sequencing and annotation.</title>
        <authorList>
            <consortium name="The Broad Institute Genomics Platform"/>
            <consortium name="The Broad Institute Genome Sequencing Center for Infectious Disease"/>
            <person name="Wu L."/>
            <person name="Ma J."/>
        </authorList>
    </citation>
    <scope>NUCLEOTIDE SEQUENCE [LARGE SCALE GENOMIC DNA]</scope>
    <source>
        <strain evidence="2">JCM 14322</strain>
    </source>
</reference>
<keyword evidence="2" id="KW-1185">Reference proteome</keyword>
<evidence type="ECO:0000313" key="2">
    <source>
        <dbReference type="Proteomes" id="UP001500002"/>
    </source>
</evidence>
<accession>A0ABP4Y3I7</accession>
<dbReference type="RefSeq" id="WP_344293742.1">
    <property type="nucleotide sequence ID" value="NZ_BAAANJ010000002.1"/>
</dbReference>
<name>A0ABP4Y3I7_9MICO</name>
<evidence type="ECO:0000313" key="1">
    <source>
        <dbReference type="EMBL" id="GAA1802604.1"/>
    </source>
</evidence>
<proteinExistence type="predicted"/>
<dbReference type="SUPFAM" id="SSF52980">
    <property type="entry name" value="Restriction endonuclease-like"/>
    <property type="match status" value="1"/>
</dbReference>
<organism evidence="1 2">
    <name type="scientific">Agromyces neolithicus</name>
    <dbReference type="NCBI Taxonomy" id="269420"/>
    <lineage>
        <taxon>Bacteria</taxon>
        <taxon>Bacillati</taxon>
        <taxon>Actinomycetota</taxon>
        <taxon>Actinomycetes</taxon>
        <taxon>Micrococcales</taxon>
        <taxon>Microbacteriaceae</taxon>
        <taxon>Agromyces</taxon>
    </lineage>
</organism>
<dbReference type="InterPro" id="IPR011335">
    <property type="entry name" value="Restrct_endonuc-II-like"/>
</dbReference>
<dbReference type="Proteomes" id="UP001500002">
    <property type="component" value="Unassembled WGS sequence"/>
</dbReference>
<comment type="caution">
    <text evidence="1">The sequence shown here is derived from an EMBL/GenBank/DDBJ whole genome shotgun (WGS) entry which is preliminary data.</text>
</comment>
<dbReference type="EMBL" id="BAAANJ010000002">
    <property type="protein sequence ID" value="GAA1802604.1"/>
    <property type="molecule type" value="Genomic_DNA"/>
</dbReference>
<dbReference type="Gene3D" id="3.40.960.10">
    <property type="entry name" value="VSR Endonuclease"/>
    <property type="match status" value="1"/>
</dbReference>
<sequence>MTAQGAFGLGPSRLRGVDVDRPFFGVRSVGVDLSELRGLCLAYRPRMRPSEVFSHSTAAQLYEIPLPSELEATRPLHVSSADGGRPRATGVAGHRIKRLERYELNGLPAASPADTWCQLSMLLSLDDLIAAGDAFVSGKLIRRGLRVAPLCNTEELRAAIDRHRPARGTAKLDEAIEFVRTGVDSRRETLTRLAILRAGLPEPIIAAPVPVRHGVILHPDLSYPELRIAIEYEGEEHRLDPRRWRDDIARRRALEAVGWVVIRVTLADLRSPEQFLADLRETRRRRMGGAQHR</sequence>